<gene>
    <name evidence="3" type="ORF">GON04_09300</name>
</gene>
<evidence type="ECO:0000313" key="3">
    <source>
        <dbReference type="EMBL" id="MVQ29643.1"/>
    </source>
</evidence>
<protein>
    <submittedName>
        <fullName evidence="3">AAA family ATPase</fullName>
    </submittedName>
</protein>
<keyword evidence="1" id="KW-0175">Coiled coil</keyword>
<evidence type="ECO:0000313" key="4">
    <source>
        <dbReference type="Proteomes" id="UP000469385"/>
    </source>
</evidence>
<dbReference type="InterPro" id="IPR026866">
    <property type="entry name" value="CR006_AAA"/>
</dbReference>
<organism evidence="3 4">
    <name type="scientific">Ramlibacter pinisoli</name>
    <dbReference type="NCBI Taxonomy" id="2682844"/>
    <lineage>
        <taxon>Bacteria</taxon>
        <taxon>Pseudomonadati</taxon>
        <taxon>Pseudomonadota</taxon>
        <taxon>Betaproteobacteria</taxon>
        <taxon>Burkholderiales</taxon>
        <taxon>Comamonadaceae</taxon>
        <taxon>Ramlibacter</taxon>
    </lineage>
</organism>
<dbReference type="EMBL" id="WSEL01000003">
    <property type="protein sequence ID" value="MVQ29643.1"/>
    <property type="molecule type" value="Genomic_DNA"/>
</dbReference>
<dbReference type="SUPFAM" id="SSF52540">
    <property type="entry name" value="P-loop containing nucleoside triphosphate hydrolases"/>
    <property type="match status" value="1"/>
</dbReference>
<name>A0A6N8IUN7_9BURK</name>
<dbReference type="Gene3D" id="3.40.50.300">
    <property type="entry name" value="P-loop containing nucleotide triphosphate hydrolases"/>
    <property type="match status" value="1"/>
</dbReference>
<reference evidence="3 4" key="1">
    <citation type="submission" date="2019-12" db="EMBL/GenBank/DDBJ databases">
        <authorList>
            <person name="Huq M.A."/>
        </authorList>
    </citation>
    <scope>NUCLEOTIDE SEQUENCE [LARGE SCALE GENOMIC DNA]</scope>
    <source>
        <strain evidence="3 4">MAH-25</strain>
    </source>
</reference>
<feature type="coiled-coil region" evidence="1">
    <location>
        <begin position="469"/>
        <end position="500"/>
    </location>
</feature>
<feature type="domain" description="Protein CR006 P-loop" evidence="2">
    <location>
        <begin position="40"/>
        <end position="740"/>
    </location>
</feature>
<evidence type="ECO:0000259" key="2">
    <source>
        <dbReference type="Pfam" id="PF13166"/>
    </source>
</evidence>
<keyword evidence="4" id="KW-1185">Reference proteome</keyword>
<evidence type="ECO:0000256" key="1">
    <source>
        <dbReference type="SAM" id="Coils"/>
    </source>
</evidence>
<comment type="caution">
    <text evidence="3">The sequence shown here is derived from an EMBL/GenBank/DDBJ whole genome shotgun (WGS) entry which is preliminary data.</text>
</comment>
<dbReference type="Pfam" id="PF13166">
    <property type="entry name" value="AAA_13"/>
    <property type="match status" value="1"/>
</dbReference>
<proteinExistence type="predicted"/>
<dbReference type="AlphaFoldDB" id="A0A6N8IUN7"/>
<sequence>MLNYSSRAATERSAASRGGAMLNAIERIKGLGVYGDYAPPAGTKKFESSNVIYGWNYSGKTTLSRLFAHLERGTYDGDSSGYSFTFATDTGQVTEANAKDCGHVVRVFNSDFVQENLNFGNAHGRPILLLGSESEAAQKAIAEIAAKRLRINQAATNQQKKSDAAASALSDAKKVAAAGTKSALSLVEIYTATQLDIDLRVTQLGLEEHKLSEQDLEAVTKLARTPDQDALPPMTKISVASSLAEIWREAGLLLVQAPEVAGAIQRLTENPQVANWVERGLALHEHTDKCEFCGNDVAAQRLEQLRSHFSTAQANFKARIETLLARAWASRAAQPLPSARAVYPQFRERFDQAGSKLLAAIADHDQFVNVLEGELAAKRDDLFAPRTLVALSSDPAEGLRKTAEELNSVIREHNGVAEHFKAEKAKAIRRAKLHYAQLFDDKQKLAVKARKQERFKERIAKIRRMGEILDARKRELEAQINQAQKGREEINRRIESLLGAESVQIRVTAVDGEDRFMLVRRDGSVAKRLSEGEKTAIGFAFFLTKLLELPDLSKAIVFIDDPISSLDSNHIFQVAAILREAFFEKNEGAWSTKCKQLFVSTHNFEFLGLLRELPMGDKKNRSYYLVHRKAPGVSVLCDMPLSILRHSSEYHFLFSVIDKFHRAEDKTDLEVLMHLPNAVRRFVELYTYAKYPAGTVDQRAEKLFGAEKGRRILKVLHHFSHGNNVERLVRNNDCMVDIAAVVADLMKLISEQDERHLEALLST</sequence>
<dbReference type="Proteomes" id="UP000469385">
    <property type="component" value="Unassembled WGS sequence"/>
</dbReference>
<dbReference type="InterPro" id="IPR027417">
    <property type="entry name" value="P-loop_NTPase"/>
</dbReference>
<accession>A0A6N8IUN7</accession>